<keyword evidence="6" id="KW-1185">Reference proteome</keyword>
<feature type="region of interest" description="Disordered" evidence="3">
    <location>
        <begin position="1"/>
        <end position="26"/>
    </location>
</feature>
<dbReference type="Proteomes" id="UP001370490">
    <property type="component" value="Unassembled WGS sequence"/>
</dbReference>
<dbReference type="EMBL" id="JBAMMX010000022">
    <property type="protein sequence ID" value="KAK6918919.1"/>
    <property type="molecule type" value="Genomic_DNA"/>
</dbReference>
<dbReference type="InterPro" id="IPR008930">
    <property type="entry name" value="Terpenoid_cyclase/PrenylTrfase"/>
</dbReference>
<evidence type="ECO:0000313" key="6">
    <source>
        <dbReference type="Proteomes" id="UP001370490"/>
    </source>
</evidence>
<dbReference type="GO" id="GO:0016114">
    <property type="term" value="P:terpenoid biosynthetic process"/>
    <property type="evidence" value="ECO:0007669"/>
    <property type="project" value="InterPro"/>
</dbReference>
<comment type="caution">
    <text evidence="5">The sequence shown here is derived from an EMBL/GenBank/DDBJ whole genome shotgun (WGS) entry which is preliminary data.</text>
</comment>
<dbReference type="AlphaFoldDB" id="A0AAN8UTL3"/>
<gene>
    <name evidence="5" type="ORF">RJ641_017341</name>
</gene>
<evidence type="ECO:0000259" key="4">
    <source>
        <dbReference type="Pfam" id="PF01397"/>
    </source>
</evidence>
<dbReference type="Pfam" id="PF01397">
    <property type="entry name" value="Terpene_synth"/>
    <property type="match status" value="1"/>
</dbReference>
<dbReference type="PANTHER" id="PTHR31225">
    <property type="entry name" value="OS04G0344100 PROTEIN-RELATED"/>
    <property type="match status" value="1"/>
</dbReference>
<name>A0AAN8UTL3_9MAGN</name>
<keyword evidence="2" id="KW-0460">Magnesium</keyword>
<dbReference type="Gene3D" id="1.50.10.130">
    <property type="entry name" value="Terpene synthase, N-terminal domain"/>
    <property type="match status" value="1"/>
</dbReference>
<dbReference type="InterPro" id="IPR036965">
    <property type="entry name" value="Terpene_synth_N_sf"/>
</dbReference>
<evidence type="ECO:0000256" key="1">
    <source>
        <dbReference type="ARBA" id="ARBA00001946"/>
    </source>
</evidence>
<evidence type="ECO:0000256" key="2">
    <source>
        <dbReference type="ARBA" id="ARBA00022842"/>
    </source>
</evidence>
<evidence type="ECO:0000256" key="3">
    <source>
        <dbReference type="SAM" id="MobiDB-lite"/>
    </source>
</evidence>
<protein>
    <submittedName>
        <fullName evidence="5">Terpene synthase, N-terminal domain</fullName>
    </submittedName>
</protein>
<feature type="compositionally biased region" description="Polar residues" evidence="3">
    <location>
        <begin position="7"/>
        <end position="18"/>
    </location>
</feature>
<dbReference type="PANTHER" id="PTHR31225:SF252">
    <property type="entry name" value="TERPENE SYNTHASE 12-RELATED"/>
    <property type="match status" value="1"/>
</dbReference>
<accession>A0AAN8UTL3</accession>
<reference evidence="5 6" key="1">
    <citation type="submission" date="2023-12" db="EMBL/GenBank/DDBJ databases">
        <title>A high-quality genome assembly for Dillenia turbinata (Dilleniales).</title>
        <authorList>
            <person name="Chanderbali A."/>
        </authorList>
    </citation>
    <scope>NUCLEOTIDE SEQUENCE [LARGE SCALE GENOMIC DNA]</scope>
    <source>
        <strain evidence="5">LSX21</strain>
        <tissue evidence="5">Leaf</tissue>
    </source>
</reference>
<comment type="cofactor">
    <cofactor evidence="1">
        <name>Mg(2+)</name>
        <dbReference type="ChEBI" id="CHEBI:18420"/>
    </cofactor>
</comment>
<dbReference type="InterPro" id="IPR001906">
    <property type="entry name" value="Terpene_synth_N"/>
</dbReference>
<dbReference type="SUPFAM" id="SSF48239">
    <property type="entry name" value="Terpenoid cyclases/Protein prenyltransferases"/>
    <property type="match status" value="1"/>
</dbReference>
<feature type="domain" description="Terpene synthase N-terminal" evidence="4">
    <location>
        <begin position="58"/>
        <end position="217"/>
    </location>
</feature>
<dbReference type="InterPro" id="IPR050148">
    <property type="entry name" value="Terpene_synthase-like"/>
</dbReference>
<proteinExistence type="predicted"/>
<sequence length="271" mass="31221">MALNLQFLPSSPSTSTSRAQRHGNSKNAGFVRCMSTHIHPTLVERRSANYQPSTWSFNFLGNSRIDKPEETYVERKRKLEIEVRHLLDDAATDSLTLLELVDTIVRLGLGYQFESHVTRALQRVVSFKESASLHEVALRFRLLMLHGYKLFLKVSQGNFAANLRLDAKEMLSLYEAAHVAYEGEIISDEAKSFTTKNLRKLAEHSNTSLAKYINHFLEKSFIRRIPRLESRWYIEALDKRERENGMLLELAMLDFNNVQSTLQGDLRDMSK</sequence>
<dbReference type="GO" id="GO:0010333">
    <property type="term" value="F:terpene synthase activity"/>
    <property type="evidence" value="ECO:0007669"/>
    <property type="project" value="InterPro"/>
</dbReference>
<evidence type="ECO:0000313" key="5">
    <source>
        <dbReference type="EMBL" id="KAK6918919.1"/>
    </source>
</evidence>
<organism evidence="5 6">
    <name type="scientific">Dillenia turbinata</name>
    <dbReference type="NCBI Taxonomy" id="194707"/>
    <lineage>
        <taxon>Eukaryota</taxon>
        <taxon>Viridiplantae</taxon>
        <taxon>Streptophyta</taxon>
        <taxon>Embryophyta</taxon>
        <taxon>Tracheophyta</taxon>
        <taxon>Spermatophyta</taxon>
        <taxon>Magnoliopsida</taxon>
        <taxon>eudicotyledons</taxon>
        <taxon>Gunneridae</taxon>
        <taxon>Pentapetalae</taxon>
        <taxon>Dilleniales</taxon>
        <taxon>Dilleniaceae</taxon>
        <taxon>Dillenia</taxon>
    </lineage>
</organism>